<evidence type="ECO:0000256" key="1">
    <source>
        <dbReference type="SAM" id="MobiDB-lite"/>
    </source>
</evidence>
<evidence type="ECO:0000313" key="3">
    <source>
        <dbReference type="Proteomes" id="UP000182658"/>
    </source>
</evidence>
<dbReference type="EMBL" id="KV875107">
    <property type="protein sequence ID" value="OIW23242.1"/>
    <property type="molecule type" value="Genomic_DNA"/>
</dbReference>
<dbReference type="InParanoid" id="A0A1J7J6W4"/>
<sequence>MQSTQSKKSKHQKTRTGQAILHIPRSVYTPPPQQPDPAALHLIVIQPALICPVLSPLVCAPPCPPTTCIGSTNTRRLTTRLPLKPLA</sequence>
<reference evidence="2 3" key="1">
    <citation type="submission" date="2016-10" db="EMBL/GenBank/DDBJ databases">
        <title>Draft genome sequence of Coniochaeta ligniaria NRRL30616, a lignocellulolytic fungus for bioabatement of inhibitors in plant biomass hydrolysates.</title>
        <authorList>
            <consortium name="DOE Joint Genome Institute"/>
            <person name="Jimenez D.J."/>
            <person name="Hector R.E."/>
            <person name="Riley R."/>
            <person name="Sun H."/>
            <person name="Grigoriev I.V."/>
            <person name="Van Elsas J.D."/>
            <person name="Nichols N.N."/>
        </authorList>
    </citation>
    <scope>NUCLEOTIDE SEQUENCE [LARGE SCALE GENOMIC DNA]</scope>
    <source>
        <strain evidence="2 3">NRRL 30616</strain>
    </source>
</reference>
<feature type="region of interest" description="Disordered" evidence="1">
    <location>
        <begin position="1"/>
        <end position="32"/>
    </location>
</feature>
<proteinExistence type="predicted"/>
<name>A0A1J7J6W4_9PEZI</name>
<evidence type="ECO:0000313" key="2">
    <source>
        <dbReference type="EMBL" id="OIW23242.1"/>
    </source>
</evidence>
<keyword evidence="3" id="KW-1185">Reference proteome</keyword>
<accession>A0A1J7J6W4</accession>
<gene>
    <name evidence="2" type="ORF">CONLIGDRAFT_686681</name>
</gene>
<dbReference type="AlphaFoldDB" id="A0A1J7J6W4"/>
<protein>
    <submittedName>
        <fullName evidence="2">Uncharacterized protein</fullName>
    </submittedName>
</protein>
<organism evidence="2 3">
    <name type="scientific">Coniochaeta ligniaria NRRL 30616</name>
    <dbReference type="NCBI Taxonomy" id="1408157"/>
    <lineage>
        <taxon>Eukaryota</taxon>
        <taxon>Fungi</taxon>
        <taxon>Dikarya</taxon>
        <taxon>Ascomycota</taxon>
        <taxon>Pezizomycotina</taxon>
        <taxon>Sordariomycetes</taxon>
        <taxon>Sordariomycetidae</taxon>
        <taxon>Coniochaetales</taxon>
        <taxon>Coniochaetaceae</taxon>
        <taxon>Coniochaeta</taxon>
    </lineage>
</organism>
<dbReference type="Proteomes" id="UP000182658">
    <property type="component" value="Unassembled WGS sequence"/>
</dbReference>